<comment type="caution">
    <text evidence="3">The sequence shown here is derived from an EMBL/GenBank/DDBJ whole genome shotgun (WGS) entry which is preliminary data.</text>
</comment>
<evidence type="ECO:0000313" key="3">
    <source>
        <dbReference type="EMBL" id="OMJ91664.1"/>
    </source>
</evidence>
<accession>A0A1R2CRM5</accession>
<keyword evidence="4" id="KW-1185">Reference proteome</keyword>
<evidence type="ECO:0000256" key="1">
    <source>
        <dbReference type="SAM" id="Phobius"/>
    </source>
</evidence>
<dbReference type="Proteomes" id="UP000187209">
    <property type="component" value="Unassembled WGS sequence"/>
</dbReference>
<evidence type="ECO:0000313" key="4">
    <source>
        <dbReference type="Proteomes" id="UP000187209"/>
    </source>
</evidence>
<keyword evidence="1" id="KW-0472">Membrane</keyword>
<dbReference type="Pfam" id="PF05514">
    <property type="entry name" value="HR_lesion"/>
    <property type="match status" value="1"/>
</dbReference>
<keyword evidence="2" id="KW-0732">Signal</keyword>
<feature type="chain" id="PRO_5012141895" description="DoxX family protein" evidence="2">
    <location>
        <begin position="28"/>
        <end position="147"/>
    </location>
</feature>
<feature type="transmembrane region" description="Helical" evidence="1">
    <location>
        <begin position="66"/>
        <end position="83"/>
    </location>
</feature>
<dbReference type="EMBL" id="MPUH01000076">
    <property type="protein sequence ID" value="OMJ91664.1"/>
    <property type="molecule type" value="Genomic_DNA"/>
</dbReference>
<dbReference type="AlphaFoldDB" id="A0A1R2CRM5"/>
<dbReference type="InterPro" id="IPR008637">
    <property type="entry name" value="HR_lesion"/>
</dbReference>
<evidence type="ECO:0008006" key="5">
    <source>
        <dbReference type="Google" id="ProtNLM"/>
    </source>
</evidence>
<sequence length="147" mass="16249">MSFRENFGRCLLVVICVLSGIGKFSDPKPHQKSLSESYSKTFAKAKEYGVTLPLAPQVLTGYTLEIIYLTGALLLLGSLLVIFRVKYGSCLLSSLLVSFCVVIHNPYLYTKDKEFYMHAYMLVLNLGLVAGLSLACPAKAQDKEKTD</sequence>
<gene>
    <name evidence="3" type="ORF">SteCoe_5691</name>
</gene>
<organism evidence="3 4">
    <name type="scientific">Stentor coeruleus</name>
    <dbReference type="NCBI Taxonomy" id="5963"/>
    <lineage>
        <taxon>Eukaryota</taxon>
        <taxon>Sar</taxon>
        <taxon>Alveolata</taxon>
        <taxon>Ciliophora</taxon>
        <taxon>Postciliodesmatophora</taxon>
        <taxon>Heterotrichea</taxon>
        <taxon>Heterotrichida</taxon>
        <taxon>Stentoridae</taxon>
        <taxon>Stentor</taxon>
    </lineage>
</organism>
<keyword evidence="1" id="KW-0812">Transmembrane</keyword>
<feature type="transmembrane region" description="Helical" evidence="1">
    <location>
        <begin position="90"/>
        <end position="109"/>
    </location>
</feature>
<proteinExistence type="predicted"/>
<name>A0A1R2CRM5_9CILI</name>
<feature type="signal peptide" evidence="2">
    <location>
        <begin position="1"/>
        <end position="27"/>
    </location>
</feature>
<reference evidence="3 4" key="1">
    <citation type="submission" date="2016-11" db="EMBL/GenBank/DDBJ databases">
        <title>The macronuclear genome of Stentor coeruleus: a giant cell with tiny introns.</title>
        <authorList>
            <person name="Slabodnick M."/>
            <person name="Ruby J.G."/>
            <person name="Reiff S.B."/>
            <person name="Swart E.C."/>
            <person name="Gosai S."/>
            <person name="Prabakaran S."/>
            <person name="Witkowska E."/>
            <person name="Larue G.E."/>
            <person name="Fisher S."/>
            <person name="Freeman R.M."/>
            <person name="Gunawardena J."/>
            <person name="Chu W."/>
            <person name="Stover N.A."/>
            <person name="Gregory B.D."/>
            <person name="Nowacki M."/>
            <person name="Derisi J."/>
            <person name="Roy S.W."/>
            <person name="Marshall W.F."/>
            <person name="Sood P."/>
        </authorList>
    </citation>
    <scope>NUCLEOTIDE SEQUENCE [LARGE SCALE GENOMIC DNA]</scope>
    <source>
        <strain evidence="3">WM001</strain>
    </source>
</reference>
<evidence type="ECO:0000256" key="2">
    <source>
        <dbReference type="SAM" id="SignalP"/>
    </source>
</evidence>
<protein>
    <recommendedName>
        <fullName evidence="5">DoxX family protein</fullName>
    </recommendedName>
</protein>
<feature type="transmembrane region" description="Helical" evidence="1">
    <location>
        <begin position="115"/>
        <end position="135"/>
    </location>
</feature>
<keyword evidence="1" id="KW-1133">Transmembrane helix</keyword>